<organism evidence="9 10">
    <name type="scientific">Papaver atlanticum</name>
    <dbReference type="NCBI Taxonomy" id="357466"/>
    <lineage>
        <taxon>Eukaryota</taxon>
        <taxon>Viridiplantae</taxon>
        <taxon>Streptophyta</taxon>
        <taxon>Embryophyta</taxon>
        <taxon>Tracheophyta</taxon>
        <taxon>Spermatophyta</taxon>
        <taxon>Magnoliopsida</taxon>
        <taxon>Ranunculales</taxon>
        <taxon>Papaveraceae</taxon>
        <taxon>Papaveroideae</taxon>
        <taxon>Papaver</taxon>
    </lineage>
</organism>
<reference evidence="9" key="1">
    <citation type="submission" date="2022-04" db="EMBL/GenBank/DDBJ databases">
        <title>A functionally conserved STORR gene fusion in Papaver species that diverged 16.8 million years ago.</title>
        <authorList>
            <person name="Catania T."/>
        </authorList>
    </citation>
    <scope>NUCLEOTIDE SEQUENCE</scope>
    <source>
        <strain evidence="9">S-188037</strain>
    </source>
</reference>
<dbReference type="GO" id="GO:0032259">
    <property type="term" value="P:methylation"/>
    <property type="evidence" value="ECO:0007669"/>
    <property type="project" value="UniProtKB-KW"/>
</dbReference>
<dbReference type="SUPFAM" id="SSF53335">
    <property type="entry name" value="S-adenosyl-L-methionine-dependent methyltransferases"/>
    <property type="match status" value="1"/>
</dbReference>
<dbReference type="GO" id="GO:0046983">
    <property type="term" value="F:protein dimerization activity"/>
    <property type="evidence" value="ECO:0007669"/>
    <property type="project" value="InterPro"/>
</dbReference>
<comment type="caution">
    <text evidence="9">The sequence shown here is derived from an EMBL/GenBank/DDBJ whole genome shotgun (WGS) entry which is preliminary data.</text>
</comment>
<dbReference type="FunFam" id="1.10.10.10:FF:000213">
    <property type="entry name" value="Coniferyl alcohol 9-O-methyltransferase"/>
    <property type="match status" value="1"/>
</dbReference>
<accession>A0AAD4SWE2</accession>
<evidence type="ECO:0000256" key="3">
    <source>
        <dbReference type="ARBA" id="ARBA00022679"/>
    </source>
</evidence>
<dbReference type="Gene3D" id="1.10.10.10">
    <property type="entry name" value="Winged helix-like DNA-binding domain superfamily/Winged helix DNA-binding domain"/>
    <property type="match status" value="1"/>
</dbReference>
<sequence>MDIVAEERLKGQAEIWQHMFAFVDSMALKCAIELGIPDIINSHGRPVTMSEIIESLKTTTPSASSPNVEYLTRIMRLLVHNRVFTSNQLHQQSDEMLYDLTRSSKWLLKDSEFNLSNVVLFETDPILLKPWQYLGKCVRESGTFPFEEAYGCRIWEYAASNPQFNDFLNSALQGTISTVINEMLVAYKDGFNGITTLVDVGGSTGSMIAQIVAAYPHIQGINFDLPHAVAAAPDYPGVKHVGGDMFVHIPEADAIIMKSILHDWNDEYCATILKNCYKAISKKKNGKVILVEGVIQPGKDDTFDKVGLMFDLVMIAHASAGKERTEEEWKILLNNAGFPRYNIIKTTAFCSIIEAFPE</sequence>
<evidence type="ECO:0000256" key="4">
    <source>
        <dbReference type="ARBA" id="ARBA00022691"/>
    </source>
</evidence>
<dbReference type="PROSITE" id="PS51683">
    <property type="entry name" value="SAM_OMT_II"/>
    <property type="match status" value="1"/>
</dbReference>
<feature type="active site" description="Proton acceptor" evidence="6">
    <location>
        <position position="262"/>
    </location>
</feature>
<comment type="similarity">
    <text evidence="5">Belongs to the class I-like SAM-binding methyltransferase superfamily. Cation-independent O-methyltransferase family.</text>
</comment>
<dbReference type="InterPro" id="IPR036388">
    <property type="entry name" value="WH-like_DNA-bd_sf"/>
</dbReference>
<keyword evidence="2" id="KW-0489">Methyltransferase</keyword>
<dbReference type="SUPFAM" id="SSF46785">
    <property type="entry name" value="Winged helix' DNA-binding domain"/>
    <property type="match status" value="1"/>
</dbReference>
<gene>
    <name evidence="9" type="ORF">MKW98_025797</name>
</gene>
<keyword evidence="4" id="KW-0949">S-adenosyl-L-methionine</keyword>
<dbReference type="InterPro" id="IPR001077">
    <property type="entry name" value="COMT_C"/>
</dbReference>
<dbReference type="EMBL" id="JAJJMB010007919">
    <property type="protein sequence ID" value="KAI3926717.1"/>
    <property type="molecule type" value="Genomic_DNA"/>
</dbReference>
<dbReference type="InterPro" id="IPR036390">
    <property type="entry name" value="WH_DNA-bd_sf"/>
</dbReference>
<evidence type="ECO:0000259" key="8">
    <source>
        <dbReference type="Pfam" id="PF08100"/>
    </source>
</evidence>
<dbReference type="PIRSF" id="PIRSF005739">
    <property type="entry name" value="O-mtase"/>
    <property type="match status" value="1"/>
</dbReference>
<evidence type="ECO:0000256" key="1">
    <source>
        <dbReference type="ARBA" id="ARBA00022589"/>
    </source>
</evidence>
<keyword evidence="1" id="KW-0017">Alkaloid metabolism</keyword>
<evidence type="ECO:0000313" key="10">
    <source>
        <dbReference type="Proteomes" id="UP001202328"/>
    </source>
</evidence>
<dbReference type="Pfam" id="PF08100">
    <property type="entry name" value="Dimerisation"/>
    <property type="match status" value="1"/>
</dbReference>
<evidence type="ECO:0000256" key="2">
    <source>
        <dbReference type="ARBA" id="ARBA00022603"/>
    </source>
</evidence>
<proteinExistence type="inferred from homology"/>
<dbReference type="InterPro" id="IPR016461">
    <property type="entry name" value="COMT-like"/>
</dbReference>
<feature type="domain" description="O-methyltransferase dimerisation" evidence="8">
    <location>
        <begin position="16"/>
        <end position="110"/>
    </location>
</feature>
<dbReference type="PANTHER" id="PTHR11746">
    <property type="entry name" value="O-METHYLTRANSFERASE"/>
    <property type="match status" value="1"/>
</dbReference>
<dbReference type="InterPro" id="IPR012967">
    <property type="entry name" value="COMT_dimerisation"/>
</dbReference>
<dbReference type="Proteomes" id="UP001202328">
    <property type="component" value="Unassembled WGS sequence"/>
</dbReference>
<evidence type="ECO:0000259" key="7">
    <source>
        <dbReference type="Pfam" id="PF00891"/>
    </source>
</evidence>
<dbReference type="Gene3D" id="3.40.50.150">
    <property type="entry name" value="Vaccinia Virus protein VP39"/>
    <property type="match status" value="1"/>
</dbReference>
<evidence type="ECO:0000256" key="5">
    <source>
        <dbReference type="ARBA" id="ARBA00038277"/>
    </source>
</evidence>
<evidence type="ECO:0000256" key="6">
    <source>
        <dbReference type="PIRSR" id="PIRSR005739-1"/>
    </source>
</evidence>
<dbReference type="AlphaFoldDB" id="A0AAD4SWE2"/>
<dbReference type="GO" id="GO:0009820">
    <property type="term" value="P:alkaloid metabolic process"/>
    <property type="evidence" value="ECO:0007669"/>
    <property type="project" value="UniProtKB-KW"/>
</dbReference>
<dbReference type="GO" id="GO:0008171">
    <property type="term" value="F:O-methyltransferase activity"/>
    <property type="evidence" value="ECO:0007669"/>
    <property type="project" value="InterPro"/>
</dbReference>
<keyword evidence="3" id="KW-0808">Transferase</keyword>
<name>A0AAD4SWE2_9MAGN</name>
<dbReference type="InterPro" id="IPR029063">
    <property type="entry name" value="SAM-dependent_MTases_sf"/>
</dbReference>
<evidence type="ECO:0000313" key="9">
    <source>
        <dbReference type="EMBL" id="KAI3926717.1"/>
    </source>
</evidence>
<keyword evidence="10" id="KW-1185">Reference proteome</keyword>
<feature type="domain" description="O-methyltransferase C-terminal" evidence="7">
    <location>
        <begin position="131"/>
        <end position="338"/>
    </location>
</feature>
<dbReference type="FunFam" id="3.40.50.150:FF:000294">
    <property type="entry name" value="O-methyltransferase family protein"/>
    <property type="match status" value="1"/>
</dbReference>
<dbReference type="Pfam" id="PF00891">
    <property type="entry name" value="Methyltransf_2"/>
    <property type="match status" value="1"/>
</dbReference>
<protein>
    <submittedName>
        <fullName evidence="9">Uncharacterized protein</fullName>
    </submittedName>
</protein>